<reference evidence="25 26" key="1">
    <citation type="journal article" date="2021" name="Microbiol. Resour. Announc.">
        <title>Complete Genome Sequences of Two Rhodococcus sp. Strains with Large and Linear Chromosomes, Isolated from Apple Rhizosphere.</title>
        <authorList>
            <person name="Benning S."/>
            <person name="Brugnone N."/>
            <person name="Siani R."/>
            <person name="Kublik S."/>
            <person name="Schloter M."/>
            <person name="Rad V."/>
        </authorList>
    </citation>
    <scope>NUCLEOTIDE SEQUENCE [LARGE SCALE GENOMIC DNA]</scope>
    <source>
        <strain evidence="25 26">R79</strain>
    </source>
</reference>
<keyword evidence="26" id="KW-1185">Reference proteome</keyword>
<evidence type="ECO:0000256" key="7">
    <source>
        <dbReference type="ARBA" id="ARBA00022801"/>
    </source>
</evidence>
<sequence>MSDLVESRADSTLAEFTADVCRRLASGLLDRTGDDLRDLVAQEVDGLRAALSDPSFLDTADAPSDPPFVSPKGYTTINTNPVTSRRNPLAPLVTIEHDGDVVEMTTTLSLPYQGPRGRVHGGYAAVLLDHVLWHAVRSRLDSVSFTRSLTITYEQALPIGTELTMTGRVTEIDGRKTFAAGEIKAGDVVCVRGEGLWVSPRPRT</sequence>
<comment type="catalytic activity">
    <reaction evidence="21">
        <text>decanoyl-CoA + H2O = decanoate + CoA + H(+)</text>
        <dbReference type="Rhea" id="RHEA:40059"/>
        <dbReference type="ChEBI" id="CHEBI:15377"/>
        <dbReference type="ChEBI" id="CHEBI:15378"/>
        <dbReference type="ChEBI" id="CHEBI:27689"/>
        <dbReference type="ChEBI" id="CHEBI:57287"/>
        <dbReference type="ChEBI" id="CHEBI:61430"/>
    </reaction>
    <physiologicalReaction direction="left-to-right" evidence="21">
        <dbReference type="Rhea" id="RHEA:40060"/>
    </physiologicalReaction>
</comment>
<dbReference type="InterPro" id="IPR006683">
    <property type="entry name" value="Thioestr_dom"/>
</dbReference>
<dbReference type="InterPro" id="IPR052365">
    <property type="entry name" value="THEM4/THEM5_acyl-CoA_thioest"/>
</dbReference>
<evidence type="ECO:0000256" key="23">
    <source>
        <dbReference type="ARBA" id="ARBA00048180"/>
    </source>
</evidence>
<comment type="catalytic activity">
    <reaction evidence="20">
        <text>hexadecanoyl-CoA + H2O = hexadecanoate + CoA + H(+)</text>
        <dbReference type="Rhea" id="RHEA:16645"/>
        <dbReference type="ChEBI" id="CHEBI:7896"/>
        <dbReference type="ChEBI" id="CHEBI:15377"/>
        <dbReference type="ChEBI" id="CHEBI:15378"/>
        <dbReference type="ChEBI" id="CHEBI:57287"/>
        <dbReference type="ChEBI" id="CHEBI:57379"/>
        <dbReference type="EC" id="3.1.2.2"/>
    </reaction>
    <physiologicalReaction direction="left-to-right" evidence="20">
        <dbReference type="Rhea" id="RHEA:16646"/>
    </physiologicalReaction>
</comment>
<keyword evidence="12" id="KW-0966">Cell projection</keyword>
<dbReference type="SUPFAM" id="SSF54637">
    <property type="entry name" value="Thioesterase/thiol ester dehydrase-isomerase"/>
    <property type="match status" value="1"/>
</dbReference>
<gene>
    <name evidence="25" type="ORF">JWS13_30175</name>
</gene>
<evidence type="ECO:0000259" key="24">
    <source>
        <dbReference type="Pfam" id="PF03061"/>
    </source>
</evidence>
<evidence type="ECO:0000256" key="18">
    <source>
        <dbReference type="ARBA" id="ARBA00043210"/>
    </source>
</evidence>
<organism evidence="25 26">
    <name type="scientific">Rhodococcus pseudokoreensis</name>
    <dbReference type="NCBI Taxonomy" id="2811421"/>
    <lineage>
        <taxon>Bacteria</taxon>
        <taxon>Bacillati</taxon>
        <taxon>Actinomycetota</taxon>
        <taxon>Actinomycetes</taxon>
        <taxon>Mycobacteriales</taxon>
        <taxon>Nocardiaceae</taxon>
        <taxon>Rhodococcus</taxon>
    </lineage>
</organism>
<evidence type="ECO:0000256" key="2">
    <source>
        <dbReference type="ARBA" id="ARBA00004496"/>
    </source>
</evidence>
<comment type="catalytic activity">
    <reaction evidence="23">
        <text>tetradecanoyl-CoA + H2O = tetradecanoate + CoA + H(+)</text>
        <dbReference type="Rhea" id="RHEA:40119"/>
        <dbReference type="ChEBI" id="CHEBI:15377"/>
        <dbReference type="ChEBI" id="CHEBI:15378"/>
        <dbReference type="ChEBI" id="CHEBI:30807"/>
        <dbReference type="ChEBI" id="CHEBI:57287"/>
        <dbReference type="ChEBI" id="CHEBI:57385"/>
    </reaction>
    <physiologicalReaction direction="left-to-right" evidence="23">
        <dbReference type="Rhea" id="RHEA:40120"/>
    </physiologicalReaction>
</comment>
<evidence type="ECO:0000256" key="21">
    <source>
        <dbReference type="ARBA" id="ARBA00047969"/>
    </source>
</evidence>
<dbReference type="EMBL" id="CP070619">
    <property type="protein sequence ID" value="QSE92573.1"/>
    <property type="molecule type" value="Genomic_DNA"/>
</dbReference>
<dbReference type="Proteomes" id="UP000662986">
    <property type="component" value="Chromosome"/>
</dbReference>
<keyword evidence="9" id="KW-0809">Transit peptide</keyword>
<comment type="catalytic activity">
    <reaction evidence="22">
        <text>dodecanoyl-CoA + H2O = dodecanoate + CoA + H(+)</text>
        <dbReference type="Rhea" id="RHEA:30135"/>
        <dbReference type="ChEBI" id="CHEBI:15377"/>
        <dbReference type="ChEBI" id="CHEBI:15378"/>
        <dbReference type="ChEBI" id="CHEBI:18262"/>
        <dbReference type="ChEBI" id="CHEBI:57287"/>
        <dbReference type="ChEBI" id="CHEBI:57375"/>
    </reaction>
    <physiologicalReaction direction="left-to-right" evidence="22">
        <dbReference type="Rhea" id="RHEA:30136"/>
    </physiologicalReaction>
</comment>
<keyword evidence="11" id="KW-0472">Membrane</keyword>
<reference evidence="25 26" key="2">
    <citation type="journal article" date="2022" name="Arch. Microbiol.">
        <title>Rhodococcus pseudokoreensis sp. nov. isolated from the rhizosphere of young M26 apple rootstocks.</title>
        <authorList>
            <person name="Kampfer P."/>
            <person name="Glaeser S.P."/>
            <person name="Blom J."/>
            <person name="Wolf J."/>
            <person name="Benning S."/>
            <person name="Schloter M."/>
            <person name="Neumann-Schaal M."/>
        </authorList>
    </citation>
    <scope>NUCLEOTIDE SEQUENCE [LARGE SCALE GENOMIC DNA]</scope>
    <source>
        <strain evidence="25 26">R79</strain>
    </source>
</reference>
<evidence type="ECO:0000256" key="15">
    <source>
        <dbReference type="ARBA" id="ARBA00038456"/>
    </source>
</evidence>
<keyword evidence="10" id="KW-0443">Lipid metabolism</keyword>
<evidence type="ECO:0000313" key="25">
    <source>
        <dbReference type="EMBL" id="QSE92573.1"/>
    </source>
</evidence>
<evidence type="ECO:0000256" key="22">
    <source>
        <dbReference type="ARBA" id="ARBA00048074"/>
    </source>
</evidence>
<evidence type="ECO:0000256" key="11">
    <source>
        <dbReference type="ARBA" id="ARBA00023136"/>
    </source>
</evidence>
<comment type="catalytic activity">
    <reaction evidence="14">
        <text>(9Z)-octadecenoyl-CoA + H2O = (9Z)-octadecenoate + CoA + H(+)</text>
        <dbReference type="Rhea" id="RHEA:40139"/>
        <dbReference type="ChEBI" id="CHEBI:15377"/>
        <dbReference type="ChEBI" id="CHEBI:15378"/>
        <dbReference type="ChEBI" id="CHEBI:30823"/>
        <dbReference type="ChEBI" id="CHEBI:57287"/>
        <dbReference type="ChEBI" id="CHEBI:57387"/>
    </reaction>
    <physiologicalReaction direction="left-to-right" evidence="14">
        <dbReference type="Rhea" id="RHEA:40140"/>
    </physiologicalReaction>
</comment>
<feature type="domain" description="Thioesterase" evidence="24">
    <location>
        <begin position="117"/>
        <end position="187"/>
    </location>
</feature>
<dbReference type="PANTHER" id="PTHR12418">
    <property type="entry name" value="ACYL-COENZYME A THIOESTERASE THEM4"/>
    <property type="match status" value="1"/>
</dbReference>
<dbReference type="Gene3D" id="3.10.129.10">
    <property type="entry name" value="Hotdog Thioesterase"/>
    <property type="match status" value="1"/>
</dbReference>
<keyword evidence="4" id="KW-1003">Cell membrane</keyword>
<accession>A0A974W774</accession>
<dbReference type="CDD" id="cd03443">
    <property type="entry name" value="PaaI_thioesterase"/>
    <property type="match status" value="1"/>
</dbReference>
<dbReference type="PANTHER" id="PTHR12418:SF19">
    <property type="entry name" value="ACYL-COENZYME A THIOESTERASE THEM4"/>
    <property type="match status" value="1"/>
</dbReference>
<comment type="similarity">
    <text evidence="15">Belongs to the THEM4/THEM5 thioesterase family.</text>
</comment>
<proteinExistence type="inferred from homology"/>
<evidence type="ECO:0000256" key="19">
    <source>
        <dbReference type="ARBA" id="ARBA00047588"/>
    </source>
</evidence>
<evidence type="ECO:0000256" key="5">
    <source>
        <dbReference type="ARBA" id="ARBA00022490"/>
    </source>
</evidence>
<evidence type="ECO:0000256" key="6">
    <source>
        <dbReference type="ARBA" id="ARBA00022703"/>
    </source>
</evidence>
<evidence type="ECO:0000256" key="13">
    <source>
        <dbReference type="ARBA" id="ARBA00035852"/>
    </source>
</evidence>
<evidence type="ECO:0000256" key="10">
    <source>
        <dbReference type="ARBA" id="ARBA00023098"/>
    </source>
</evidence>
<keyword evidence="8" id="KW-0276">Fatty acid metabolism</keyword>
<comment type="catalytic activity">
    <reaction evidence="19">
        <text>octanoyl-CoA + H2O = octanoate + CoA + H(+)</text>
        <dbReference type="Rhea" id="RHEA:30143"/>
        <dbReference type="ChEBI" id="CHEBI:15377"/>
        <dbReference type="ChEBI" id="CHEBI:15378"/>
        <dbReference type="ChEBI" id="CHEBI:25646"/>
        <dbReference type="ChEBI" id="CHEBI:57287"/>
        <dbReference type="ChEBI" id="CHEBI:57386"/>
    </reaction>
    <physiologicalReaction direction="left-to-right" evidence="19">
        <dbReference type="Rhea" id="RHEA:30144"/>
    </physiologicalReaction>
</comment>
<evidence type="ECO:0000256" key="3">
    <source>
        <dbReference type="ARBA" id="ARBA00004632"/>
    </source>
</evidence>
<evidence type="ECO:0000256" key="8">
    <source>
        <dbReference type="ARBA" id="ARBA00022832"/>
    </source>
</evidence>
<evidence type="ECO:0000256" key="20">
    <source>
        <dbReference type="ARBA" id="ARBA00047734"/>
    </source>
</evidence>
<comment type="catalytic activity">
    <reaction evidence="13">
        <text>(5Z,8Z,11Z,14Z)-eicosatetraenoyl-CoA + H2O = (5Z,8Z,11Z,14Z)-eicosatetraenoate + CoA + H(+)</text>
        <dbReference type="Rhea" id="RHEA:40151"/>
        <dbReference type="ChEBI" id="CHEBI:15377"/>
        <dbReference type="ChEBI" id="CHEBI:15378"/>
        <dbReference type="ChEBI" id="CHEBI:32395"/>
        <dbReference type="ChEBI" id="CHEBI:57287"/>
        <dbReference type="ChEBI" id="CHEBI:57368"/>
    </reaction>
    <physiologicalReaction direction="left-to-right" evidence="13">
        <dbReference type="Rhea" id="RHEA:40152"/>
    </physiologicalReaction>
</comment>
<evidence type="ECO:0000256" key="17">
    <source>
        <dbReference type="ARBA" id="ARBA00040123"/>
    </source>
</evidence>
<dbReference type="InterPro" id="IPR029069">
    <property type="entry name" value="HotDog_dom_sf"/>
</dbReference>
<evidence type="ECO:0000256" key="14">
    <source>
        <dbReference type="ARBA" id="ARBA00037002"/>
    </source>
</evidence>
<evidence type="ECO:0000256" key="12">
    <source>
        <dbReference type="ARBA" id="ARBA00023273"/>
    </source>
</evidence>
<dbReference type="EC" id="3.1.2.2" evidence="16"/>
<evidence type="ECO:0000256" key="9">
    <source>
        <dbReference type="ARBA" id="ARBA00022946"/>
    </source>
</evidence>
<protein>
    <recommendedName>
        <fullName evidence="17">Acyl-coenzyme A thioesterase THEM4</fullName>
        <ecNumber evidence="16">3.1.2.2</ecNumber>
    </recommendedName>
    <alternativeName>
        <fullName evidence="18">Thioesterase superfamily member 4</fullName>
    </alternativeName>
</protein>
<keyword evidence="5" id="KW-0963">Cytoplasm</keyword>
<evidence type="ECO:0000256" key="1">
    <source>
        <dbReference type="ARBA" id="ARBA00004170"/>
    </source>
</evidence>
<name>A0A974W774_9NOCA</name>
<evidence type="ECO:0000256" key="16">
    <source>
        <dbReference type="ARBA" id="ARBA00038848"/>
    </source>
</evidence>
<keyword evidence="6" id="KW-0053">Apoptosis</keyword>
<dbReference type="Pfam" id="PF03061">
    <property type="entry name" value="4HBT"/>
    <property type="match status" value="1"/>
</dbReference>
<keyword evidence="7" id="KW-0378">Hydrolase</keyword>
<evidence type="ECO:0000256" key="4">
    <source>
        <dbReference type="ARBA" id="ARBA00022475"/>
    </source>
</evidence>
<evidence type="ECO:0000313" key="26">
    <source>
        <dbReference type="Proteomes" id="UP000662986"/>
    </source>
</evidence>
<dbReference type="RefSeq" id="WP_206009039.1">
    <property type="nucleotide sequence ID" value="NZ_CP070619.1"/>
</dbReference>
<comment type="subcellular location">
    <subcellularLocation>
        <location evidence="3">Cell projection</location>
        <location evidence="3">Ruffle membrane</location>
    </subcellularLocation>
    <subcellularLocation>
        <location evidence="2">Cytoplasm</location>
    </subcellularLocation>
    <subcellularLocation>
        <location evidence="1">Membrane</location>
        <topology evidence="1">Peripheral membrane protein</topology>
    </subcellularLocation>
</comment>